<reference evidence="1 2" key="1">
    <citation type="journal article" date="2021" name="Elife">
        <title>Chloroplast acquisition without the gene transfer in kleptoplastic sea slugs, Plakobranchus ocellatus.</title>
        <authorList>
            <person name="Maeda T."/>
            <person name="Takahashi S."/>
            <person name="Yoshida T."/>
            <person name="Shimamura S."/>
            <person name="Takaki Y."/>
            <person name="Nagai Y."/>
            <person name="Toyoda A."/>
            <person name="Suzuki Y."/>
            <person name="Arimoto A."/>
            <person name="Ishii H."/>
            <person name="Satoh N."/>
            <person name="Nishiyama T."/>
            <person name="Hasebe M."/>
            <person name="Maruyama T."/>
            <person name="Minagawa J."/>
            <person name="Obokata J."/>
            <person name="Shigenobu S."/>
        </authorList>
    </citation>
    <scope>NUCLEOTIDE SEQUENCE [LARGE SCALE GENOMIC DNA]</scope>
</reference>
<comment type="caution">
    <text evidence="1">The sequence shown here is derived from an EMBL/GenBank/DDBJ whole genome shotgun (WGS) entry which is preliminary data.</text>
</comment>
<protein>
    <recommendedName>
        <fullName evidence="3">Protein kinase A anchor protein nuclear localisation signal domain-containing protein</fullName>
    </recommendedName>
</protein>
<dbReference type="EMBL" id="BMAT01005177">
    <property type="protein sequence ID" value="GFR88686.1"/>
    <property type="molecule type" value="Genomic_DNA"/>
</dbReference>
<sequence length="456" mass="49881">MFVIDATTDYAEAVDRLARLMYNIECGSEIYEWKLGSSEKAKDTPKINFLSISVPGVTTAAPPMTAVLRPSVGVVYFVPGVELEGLITKVKTLLDSFPDSHLRGYLPVEITPHATLLHCNRIQEGSSIGGSSGLRRSFYTKGRNSHLKAWRPSHLCPTRLFHLPPLSKILKPPIHISVHAAFTWYFLPISVAFYIRSFHSFAEFNAIVAGVFLDSFLGGKESAEPIYSISADFFNIPATPPGITKAAQAASSKALFICHNGRIHLCGANLRECCSNWSPIYRQRSARLESLRLANVSPGPIGDGKCGICQLPLWGVIYAITDPLIAPYHLAVCTWCAGCLPAFLRNTASQAVLPLTMAEAYRESKYADLLPLLEAEVTAFKVRSKVFFRILPPAGKKNAAATCSASTAGYFLEPGDDSGIDLAFEAVTPLCLRYPELHSYREPSLVCHNLIQVLSS</sequence>
<evidence type="ECO:0000313" key="2">
    <source>
        <dbReference type="Proteomes" id="UP000762676"/>
    </source>
</evidence>
<accession>A0AAV4GVW9</accession>
<evidence type="ECO:0000313" key="1">
    <source>
        <dbReference type="EMBL" id="GFR88686.1"/>
    </source>
</evidence>
<organism evidence="1 2">
    <name type="scientific">Elysia marginata</name>
    <dbReference type="NCBI Taxonomy" id="1093978"/>
    <lineage>
        <taxon>Eukaryota</taxon>
        <taxon>Metazoa</taxon>
        <taxon>Spiralia</taxon>
        <taxon>Lophotrochozoa</taxon>
        <taxon>Mollusca</taxon>
        <taxon>Gastropoda</taxon>
        <taxon>Heterobranchia</taxon>
        <taxon>Euthyneura</taxon>
        <taxon>Panpulmonata</taxon>
        <taxon>Sacoglossa</taxon>
        <taxon>Placobranchoidea</taxon>
        <taxon>Plakobranchidae</taxon>
        <taxon>Elysia</taxon>
    </lineage>
</organism>
<name>A0AAV4GVW9_9GAST</name>
<dbReference type="Proteomes" id="UP000762676">
    <property type="component" value="Unassembled WGS sequence"/>
</dbReference>
<dbReference type="AlphaFoldDB" id="A0AAV4GVW9"/>
<keyword evidence="2" id="KW-1185">Reference proteome</keyword>
<gene>
    <name evidence="1" type="ORF">ElyMa_002524200</name>
</gene>
<proteinExistence type="predicted"/>
<evidence type="ECO:0008006" key="3">
    <source>
        <dbReference type="Google" id="ProtNLM"/>
    </source>
</evidence>